<dbReference type="Proteomes" id="UP001283361">
    <property type="component" value="Unassembled WGS sequence"/>
</dbReference>
<proteinExistence type="predicted"/>
<feature type="region of interest" description="Disordered" evidence="1">
    <location>
        <begin position="274"/>
        <end position="296"/>
    </location>
</feature>
<feature type="region of interest" description="Disordered" evidence="1">
    <location>
        <begin position="1"/>
        <end position="34"/>
    </location>
</feature>
<protein>
    <submittedName>
        <fullName evidence="2">Uncharacterized protein</fullName>
    </submittedName>
</protein>
<dbReference type="AlphaFoldDB" id="A0AAE0ZMI5"/>
<gene>
    <name evidence="2" type="ORF">RRG08_008293</name>
</gene>
<evidence type="ECO:0000256" key="1">
    <source>
        <dbReference type="SAM" id="MobiDB-lite"/>
    </source>
</evidence>
<comment type="caution">
    <text evidence="2">The sequence shown here is derived from an EMBL/GenBank/DDBJ whole genome shotgun (WGS) entry which is preliminary data.</text>
</comment>
<keyword evidence="3" id="KW-1185">Reference proteome</keyword>
<evidence type="ECO:0000313" key="3">
    <source>
        <dbReference type="Proteomes" id="UP001283361"/>
    </source>
</evidence>
<accession>A0AAE0ZMI5</accession>
<sequence length="296" mass="33550">MEGDNIIHTSFSESKELESKRKRQRRLGGKGEKERNIKKNILRYNRRCSSVPSNNGGTREKLVPPLFSPGLEQSEAVKCRELNPARVATGVVSLCNSLDNSQLQDWSLSSLAWKTRDYSHDTGFRSVQQPHNVAAPRVLGSNRKTDVKLDSDVSDIYRCSRQSAHRVVRHVESVGLYWNSVWNRWLYDENQFNTGLEGNKSSINISAALRKIWTNIFETFPIILVYSYMSGTQVDRLIGANLQQGKGHFQLPPEVSAVWRGNMAGRHLACTGTREKRRGETEVGVGDTQTEEKSWQ</sequence>
<evidence type="ECO:0000313" key="2">
    <source>
        <dbReference type="EMBL" id="KAK3772055.1"/>
    </source>
</evidence>
<reference evidence="2" key="1">
    <citation type="journal article" date="2023" name="G3 (Bethesda)">
        <title>A reference genome for the long-term kleptoplast-retaining sea slug Elysia crispata morphotype clarki.</title>
        <authorList>
            <person name="Eastman K.E."/>
            <person name="Pendleton A.L."/>
            <person name="Shaikh M.A."/>
            <person name="Suttiyut T."/>
            <person name="Ogas R."/>
            <person name="Tomko P."/>
            <person name="Gavelis G."/>
            <person name="Widhalm J.R."/>
            <person name="Wisecaver J.H."/>
        </authorList>
    </citation>
    <scope>NUCLEOTIDE SEQUENCE</scope>
    <source>
        <strain evidence="2">ECLA1</strain>
    </source>
</reference>
<organism evidence="2 3">
    <name type="scientific">Elysia crispata</name>
    <name type="common">lettuce slug</name>
    <dbReference type="NCBI Taxonomy" id="231223"/>
    <lineage>
        <taxon>Eukaryota</taxon>
        <taxon>Metazoa</taxon>
        <taxon>Spiralia</taxon>
        <taxon>Lophotrochozoa</taxon>
        <taxon>Mollusca</taxon>
        <taxon>Gastropoda</taxon>
        <taxon>Heterobranchia</taxon>
        <taxon>Euthyneura</taxon>
        <taxon>Panpulmonata</taxon>
        <taxon>Sacoglossa</taxon>
        <taxon>Placobranchoidea</taxon>
        <taxon>Plakobranchidae</taxon>
        <taxon>Elysia</taxon>
    </lineage>
</organism>
<name>A0AAE0ZMI5_9GAST</name>
<dbReference type="EMBL" id="JAWDGP010003662">
    <property type="protein sequence ID" value="KAK3772055.1"/>
    <property type="molecule type" value="Genomic_DNA"/>
</dbReference>